<evidence type="ECO:0000256" key="3">
    <source>
        <dbReference type="ARBA" id="ARBA00022679"/>
    </source>
</evidence>
<comment type="caution">
    <text evidence="7">The sequence shown here is derived from an EMBL/GenBank/DDBJ whole genome shotgun (WGS) entry which is preliminary data.</text>
</comment>
<evidence type="ECO:0000313" key="7">
    <source>
        <dbReference type="EMBL" id="MBM6398812.1"/>
    </source>
</evidence>
<dbReference type="PANTHER" id="PTHR45790:SF3">
    <property type="entry name" value="S-ADENOSYL-L-METHIONINE-DEPENDENT UROPORPHYRINOGEN III METHYLTRANSFERASE, CHLOROPLASTIC"/>
    <property type="match status" value="1"/>
</dbReference>
<organism evidence="7 8">
    <name type="scientific">Phycicoccus sonneratiae</name>
    <dbReference type="NCBI Taxonomy" id="2807628"/>
    <lineage>
        <taxon>Bacteria</taxon>
        <taxon>Bacillati</taxon>
        <taxon>Actinomycetota</taxon>
        <taxon>Actinomycetes</taxon>
        <taxon>Micrococcales</taxon>
        <taxon>Intrasporangiaceae</taxon>
        <taxon>Phycicoccus</taxon>
    </lineage>
</organism>
<name>A0ABS2CG11_9MICO</name>
<dbReference type="NCBIfam" id="TIGR01469">
    <property type="entry name" value="cobA_cysG_Cterm"/>
    <property type="match status" value="1"/>
</dbReference>
<reference evidence="7" key="1">
    <citation type="submission" date="2021-02" db="EMBL/GenBank/DDBJ databases">
        <title>Phycicoccus sp. MQZ13P-5T, whole genome shotgun sequence.</title>
        <authorList>
            <person name="Tuo L."/>
        </authorList>
    </citation>
    <scope>NUCLEOTIDE SEQUENCE</scope>
    <source>
        <strain evidence="7">MQZ13P-5</strain>
    </source>
</reference>
<dbReference type="Pfam" id="PF13241">
    <property type="entry name" value="NAD_binding_7"/>
    <property type="match status" value="1"/>
</dbReference>
<proteinExistence type="predicted"/>
<dbReference type="Gene3D" id="3.40.50.720">
    <property type="entry name" value="NAD(P)-binding Rossmann-like Domain"/>
    <property type="match status" value="1"/>
</dbReference>
<dbReference type="InterPro" id="IPR012409">
    <property type="entry name" value="Sirohaem_synth"/>
</dbReference>
<evidence type="ECO:0000256" key="5">
    <source>
        <dbReference type="ARBA" id="ARBA00023244"/>
    </source>
</evidence>
<dbReference type="Gene3D" id="3.30.950.10">
    <property type="entry name" value="Methyltransferase, Cobalt-precorrin-4 Transmethylase, Domain 2"/>
    <property type="match status" value="1"/>
</dbReference>
<evidence type="ECO:0000259" key="6">
    <source>
        <dbReference type="Pfam" id="PF00590"/>
    </source>
</evidence>
<dbReference type="InterPro" id="IPR006366">
    <property type="entry name" value="CobA/CysG_C"/>
</dbReference>
<dbReference type="GO" id="GO:0004851">
    <property type="term" value="F:uroporphyrin-III C-methyltransferase activity"/>
    <property type="evidence" value="ECO:0007669"/>
    <property type="project" value="UniProtKB-EC"/>
</dbReference>
<sequence>MTTLLGLDLTGRRVLVAGAGSVGTRRARRLFEGGAHVVVVDPSPSDDARRMAVHGDVELAERGVEEGDLDGAWLVVAATDDAALNARVADWAKTRRTWCVNASDATAGTARMAASSRHGDLTLGVVSTGDPDPRRAAGVRDALAALVGAGEVDLRRRRGGRGRVVLVGSGPGDPGLVPVAGLEALATADVVVTDRLGATGLLDRLPEDVEIVNVGKSPTNHPVPQAEINRLLVDRASRGLTVVRFKGGDPYVFGRGGEEVHACRAAGLDVQVVPGITSAFSVPALAGIPVTQRGVATSVHVTSGHVGADPATLAALAAGATVVLLMAVSSLGDICAAAVEVGVDPDLPVAVVEQGSTARQRVTRATVGTAAEVAARAGVRPPAIVVIGRVAGEGFLDDPVCATPEPPDA</sequence>
<keyword evidence="5" id="KW-0627">Porphyrin biosynthesis</keyword>
<keyword evidence="2 7" id="KW-0489">Methyltransferase</keyword>
<evidence type="ECO:0000256" key="4">
    <source>
        <dbReference type="ARBA" id="ARBA00022691"/>
    </source>
</evidence>
<dbReference type="Pfam" id="PF00590">
    <property type="entry name" value="TP_methylase"/>
    <property type="match status" value="1"/>
</dbReference>
<dbReference type="SUPFAM" id="SSF53790">
    <property type="entry name" value="Tetrapyrrole methylase"/>
    <property type="match status" value="1"/>
</dbReference>
<keyword evidence="3 7" id="KW-0808">Transferase</keyword>
<dbReference type="RefSeq" id="WP_204129310.1">
    <property type="nucleotide sequence ID" value="NZ_JAFDVD010000001.1"/>
</dbReference>
<dbReference type="NCBIfam" id="NF004790">
    <property type="entry name" value="PRK06136.1"/>
    <property type="match status" value="1"/>
</dbReference>
<dbReference type="InterPro" id="IPR014776">
    <property type="entry name" value="4pyrrole_Mease_sub2"/>
</dbReference>
<dbReference type="Proteomes" id="UP001430172">
    <property type="component" value="Unassembled WGS sequence"/>
</dbReference>
<dbReference type="InterPro" id="IPR000878">
    <property type="entry name" value="4pyrrol_Mease"/>
</dbReference>
<evidence type="ECO:0000256" key="2">
    <source>
        <dbReference type="ARBA" id="ARBA00022603"/>
    </source>
</evidence>
<keyword evidence="4" id="KW-0949">S-adenosyl-L-methionine</keyword>
<accession>A0ABS2CG11</accession>
<dbReference type="Gene3D" id="3.40.1010.10">
    <property type="entry name" value="Cobalt-precorrin-4 Transmethylase, Domain 1"/>
    <property type="match status" value="1"/>
</dbReference>
<dbReference type="CDD" id="cd11642">
    <property type="entry name" value="SUMT"/>
    <property type="match status" value="1"/>
</dbReference>
<gene>
    <name evidence="7" type="primary">cobA</name>
    <name evidence="7" type="ORF">JQN70_00250</name>
</gene>
<dbReference type="InterPro" id="IPR035996">
    <property type="entry name" value="4pyrrol_Methylase_sf"/>
</dbReference>
<dbReference type="PANTHER" id="PTHR45790">
    <property type="entry name" value="SIROHEME SYNTHASE-RELATED"/>
    <property type="match status" value="1"/>
</dbReference>
<dbReference type="EC" id="2.1.1.107" evidence="1"/>
<feature type="domain" description="Tetrapyrrole methylase" evidence="6">
    <location>
        <begin position="163"/>
        <end position="370"/>
    </location>
</feature>
<dbReference type="SUPFAM" id="SSF51735">
    <property type="entry name" value="NAD(P)-binding Rossmann-fold domains"/>
    <property type="match status" value="1"/>
</dbReference>
<keyword evidence="8" id="KW-1185">Reference proteome</keyword>
<dbReference type="EMBL" id="JAFDVD010000001">
    <property type="protein sequence ID" value="MBM6398812.1"/>
    <property type="molecule type" value="Genomic_DNA"/>
</dbReference>
<dbReference type="InterPro" id="IPR050161">
    <property type="entry name" value="Siro_Cobalamin_biosynth"/>
</dbReference>
<evidence type="ECO:0000256" key="1">
    <source>
        <dbReference type="ARBA" id="ARBA00012162"/>
    </source>
</evidence>
<dbReference type="InterPro" id="IPR014777">
    <property type="entry name" value="4pyrrole_Mease_sub1"/>
</dbReference>
<dbReference type="GO" id="GO:0032259">
    <property type="term" value="P:methylation"/>
    <property type="evidence" value="ECO:0007669"/>
    <property type="project" value="UniProtKB-KW"/>
</dbReference>
<protein>
    <recommendedName>
        <fullName evidence="1">uroporphyrinogen-III C-methyltransferase</fullName>
        <ecNumber evidence="1">2.1.1.107</ecNumber>
    </recommendedName>
</protein>
<dbReference type="InterPro" id="IPR036291">
    <property type="entry name" value="NAD(P)-bd_dom_sf"/>
</dbReference>
<dbReference type="PIRSF" id="PIRSF036426">
    <property type="entry name" value="Sirohaem_synth"/>
    <property type="match status" value="1"/>
</dbReference>
<evidence type="ECO:0000313" key="8">
    <source>
        <dbReference type="Proteomes" id="UP001430172"/>
    </source>
</evidence>